<evidence type="ECO:0000256" key="4">
    <source>
        <dbReference type="ARBA" id="ARBA00022490"/>
    </source>
</evidence>
<dbReference type="GO" id="GO:0003755">
    <property type="term" value="F:peptidyl-prolyl cis-trans isomerase activity"/>
    <property type="evidence" value="ECO:0007669"/>
    <property type="project" value="UniProtKB-UniRule"/>
</dbReference>
<dbReference type="GO" id="GO:0042026">
    <property type="term" value="P:protein refolding"/>
    <property type="evidence" value="ECO:0007669"/>
    <property type="project" value="UniProtKB-ARBA"/>
</dbReference>
<keyword evidence="5 9" id="KW-0697">Rotamase</keyword>
<reference evidence="12 13" key="1">
    <citation type="submission" date="2019-04" db="EMBL/GenBank/DDBJ databases">
        <title>Taxonomy of novel Haliea sp. from mangrove soil of West Coast of India.</title>
        <authorList>
            <person name="Verma A."/>
            <person name="Kumar P."/>
            <person name="Krishnamurthi S."/>
        </authorList>
    </citation>
    <scope>NUCLEOTIDE SEQUENCE [LARGE SCALE GENOMIC DNA]</scope>
    <source>
        <strain evidence="12 13">SAOS-164</strain>
    </source>
</reference>
<dbReference type="GO" id="GO:0005737">
    <property type="term" value="C:cytoplasm"/>
    <property type="evidence" value="ECO:0007669"/>
    <property type="project" value="UniProtKB-SubCell"/>
</dbReference>
<comment type="catalytic activity">
    <reaction evidence="1 9 10">
        <text>[protein]-peptidylproline (omega=180) = [protein]-peptidylproline (omega=0)</text>
        <dbReference type="Rhea" id="RHEA:16237"/>
        <dbReference type="Rhea" id="RHEA-COMP:10747"/>
        <dbReference type="Rhea" id="RHEA-COMP:10748"/>
        <dbReference type="ChEBI" id="CHEBI:83833"/>
        <dbReference type="ChEBI" id="CHEBI:83834"/>
        <dbReference type="EC" id="5.2.1.8"/>
    </reaction>
</comment>
<evidence type="ECO:0000256" key="6">
    <source>
        <dbReference type="ARBA" id="ARBA00023186"/>
    </source>
</evidence>
<keyword evidence="7 9" id="KW-0413">Isomerase</keyword>
<comment type="function">
    <text evidence="8">Also involved in hydrogenase metallocenter assembly, probably by participating in the nickel insertion step. This function in hydrogenase biosynthesis requires chaperone activity and the presence of the metal-binding domain, but not PPIase activity.</text>
</comment>
<protein>
    <recommendedName>
        <fullName evidence="10">Peptidyl-prolyl cis-trans isomerase</fullName>
        <ecNumber evidence="10">5.2.1.8</ecNumber>
    </recommendedName>
</protein>
<dbReference type="InterPro" id="IPR046357">
    <property type="entry name" value="PPIase_dom_sf"/>
</dbReference>
<dbReference type="Pfam" id="PF00254">
    <property type="entry name" value="FKBP_C"/>
    <property type="match status" value="1"/>
</dbReference>
<dbReference type="EMBL" id="SRLE01000007">
    <property type="protein sequence ID" value="TGD73327.1"/>
    <property type="molecule type" value="Genomic_DNA"/>
</dbReference>
<keyword evidence="13" id="KW-1185">Reference proteome</keyword>
<dbReference type="AlphaFoldDB" id="A0A4Z0M1L7"/>
<keyword evidence="4" id="KW-0963">Cytoplasm</keyword>
<dbReference type="SUPFAM" id="SSF54534">
    <property type="entry name" value="FKBP-like"/>
    <property type="match status" value="1"/>
</dbReference>
<dbReference type="RefSeq" id="WP_135443389.1">
    <property type="nucleotide sequence ID" value="NZ_SRLE01000007.1"/>
</dbReference>
<comment type="similarity">
    <text evidence="3 10">Belongs to the FKBP-type PPIase family.</text>
</comment>
<gene>
    <name evidence="12" type="ORF">E4634_09840</name>
</gene>
<comment type="subcellular location">
    <subcellularLocation>
        <location evidence="2">Cytoplasm</location>
    </subcellularLocation>
</comment>
<comment type="caution">
    <text evidence="12">The sequence shown here is derived from an EMBL/GenBank/DDBJ whole genome shotgun (WGS) entry which is preliminary data.</text>
</comment>
<accession>A0A4Z0M1L7</accession>
<proteinExistence type="inferred from homology"/>
<evidence type="ECO:0000256" key="5">
    <source>
        <dbReference type="ARBA" id="ARBA00023110"/>
    </source>
</evidence>
<dbReference type="PANTHER" id="PTHR47861:SF3">
    <property type="entry name" value="FKBP-TYPE PEPTIDYL-PROLYL CIS-TRANS ISOMERASE SLYD"/>
    <property type="match status" value="1"/>
</dbReference>
<evidence type="ECO:0000256" key="1">
    <source>
        <dbReference type="ARBA" id="ARBA00000971"/>
    </source>
</evidence>
<evidence type="ECO:0000259" key="11">
    <source>
        <dbReference type="PROSITE" id="PS50059"/>
    </source>
</evidence>
<evidence type="ECO:0000256" key="9">
    <source>
        <dbReference type="PROSITE-ProRule" id="PRU00277"/>
    </source>
</evidence>
<evidence type="ECO:0000256" key="2">
    <source>
        <dbReference type="ARBA" id="ARBA00004496"/>
    </source>
</evidence>
<dbReference type="EC" id="5.2.1.8" evidence="10"/>
<sequence>MSLLIGDKLVASFHYKLTDDAGAVLDSSEGGQPLSYLHGAGNIIPGLEKALVGKSAGSSLQVRIDPEEAYGEVRPELIDVVPMSAFQGVENVEPGMAFEARSPSGQAQRIVVKSVEGDNVTVDANHPLAGQPLNFDVQVVDVREASEEEIAHGHVH</sequence>
<evidence type="ECO:0000313" key="13">
    <source>
        <dbReference type="Proteomes" id="UP000298050"/>
    </source>
</evidence>
<dbReference type="Proteomes" id="UP000298050">
    <property type="component" value="Unassembled WGS sequence"/>
</dbReference>
<evidence type="ECO:0000256" key="10">
    <source>
        <dbReference type="RuleBase" id="RU003915"/>
    </source>
</evidence>
<name>A0A4Z0M1L7_9GAMM</name>
<dbReference type="Gene3D" id="3.10.50.40">
    <property type="match status" value="1"/>
</dbReference>
<dbReference type="PANTHER" id="PTHR47861">
    <property type="entry name" value="FKBP-TYPE PEPTIDYL-PROLYL CIS-TRANS ISOMERASE SLYD"/>
    <property type="match status" value="1"/>
</dbReference>
<keyword evidence="6" id="KW-0143">Chaperone</keyword>
<feature type="domain" description="PPIase FKBP-type" evidence="11">
    <location>
        <begin position="6"/>
        <end position="85"/>
    </location>
</feature>
<organism evidence="12 13">
    <name type="scientific">Mangrovimicrobium sediminis</name>
    <dbReference type="NCBI Taxonomy" id="2562682"/>
    <lineage>
        <taxon>Bacteria</taxon>
        <taxon>Pseudomonadati</taxon>
        <taxon>Pseudomonadota</taxon>
        <taxon>Gammaproteobacteria</taxon>
        <taxon>Cellvibrionales</taxon>
        <taxon>Halieaceae</taxon>
        <taxon>Mangrovimicrobium</taxon>
    </lineage>
</organism>
<dbReference type="PROSITE" id="PS50059">
    <property type="entry name" value="FKBP_PPIASE"/>
    <property type="match status" value="1"/>
</dbReference>
<evidence type="ECO:0000256" key="3">
    <source>
        <dbReference type="ARBA" id="ARBA00006577"/>
    </source>
</evidence>
<evidence type="ECO:0000256" key="7">
    <source>
        <dbReference type="ARBA" id="ARBA00023235"/>
    </source>
</evidence>
<dbReference type="OrthoDB" id="9808891at2"/>
<evidence type="ECO:0000256" key="8">
    <source>
        <dbReference type="ARBA" id="ARBA00037071"/>
    </source>
</evidence>
<dbReference type="InterPro" id="IPR001179">
    <property type="entry name" value="PPIase_FKBP_dom"/>
</dbReference>
<evidence type="ECO:0000313" key="12">
    <source>
        <dbReference type="EMBL" id="TGD73327.1"/>
    </source>
</evidence>